<keyword evidence="10" id="KW-1185">Reference proteome</keyword>
<evidence type="ECO:0000256" key="1">
    <source>
        <dbReference type="ARBA" id="ARBA00005086"/>
    </source>
</evidence>
<feature type="binding site" evidence="6">
    <location>
        <position position="141"/>
    </location>
    <ligand>
        <name>NAD(+)</name>
        <dbReference type="ChEBI" id="CHEBI:57540"/>
    </ligand>
</feature>
<feature type="binding site" evidence="6">
    <location>
        <begin position="8"/>
        <end position="13"/>
    </location>
    <ligand>
        <name>NAD(+)</name>
        <dbReference type="ChEBI" id="CHEBI:57540"/>
    </ligand>
</feature>
<keyword evidence="3 9" id="KW-0560">Oxidoreductase</keyword>
<comment type="pathway">
    <text evidence="1">Lipid metabolism; butanoate metabolism.</text>
</comment>
<evidence type="ECO:0000259" key="7">
    <source>
        <dbReference type="Pfam" id="PF00725"/>
    </source>
</evidence>
<feature type="binding site" evidence="6">
    <location>
        <position position="31"/>
    </location>
    <ligand>
        <name>NAD(+)</name>
        <dbReference type="ChEBI" id="CHEBI:57540"/>
    </ligand>
</feature>
<comment type="similarity">
    <text evidence="2">Belongs to the 3-hydroxyacyl-CoA dehydrogenase family.</text>
</comment>
<feature type="binding site" evidence="6">
    <location>
        <position position="117"/>
    </location>
    <ligand>
        <name>NAD(+)</name>
        <dbReference type="ChEBI" id="CHEBI:57540"/>
    </ligand>
</feature>
<evidence type="ECO:0000313" key="10">
    <source>
        <dbReference type="Proteomes" id="UP000465601"/>
    </source>
</evidence>
<feature type="domain" description="3-hydroxyacyl-CoA dehydrogenase NAD binding" evidence="8">
    <location>
        <begin position="3"/>
        <end position="181"/>
    </location>
</feature>
<feature type="domain" description="3-hydroxyacyl-CoA dehydrogenase C-terminal" evidence="7">
    <location>
        <begin position="184"/>
        <end position="280"/>
    </location>
</feature>
<dbReference type="NCBIfam" id="NF005875">
    <property type="entry name" value="PRK07819.1"/>
    <property type="match status" value="1"/>
</dbReference>
<dbReference type="GO" id="GO:0019605">
    <property type="term" value="P:butyrate metabolic process"/>
    <property type="evidence" value="ECO:0007669"/>
    <property type="project" value="UniProtKB-UniPathway"/>
</dbReference>
<dbReference type="EMBL" id="WBZB01000004">
    <property type="protein sequence ID" value="KAB3533215.1"/>
    <property type="molecule type" value="Genomic_DNA"/>
</dbReference>
<dbReference type="PIRSF" id="PIRSF000105">
    <property type="entry name" value="HCDH"/>
    <property type="match status" value="1"/>
</dbReference>
<dbReference type="InterPro" id="IPR036291">
    <property type="entry name" value="NAD(P)-bd_dom_sf"/>
</dbReference>
<evidence type="ECO:0000259" key="8">
    <source>
        <dbReference type="Pfam" id="PF02737"/>
    </source>
</evidence>
<organism evidence="9 10">
    <name type="scientific">Alkaliphilus serpentinus</name>
    <dbReference type="NCBI Taxonomy" id="1482731"/>
    <lineage>
        <taxon>Bacteria</taxon>
        <taxon>Bacillati</taxon>
        <taxon>Bacillota</taxon>
        <taxon>Clostridia</taxon>
        <taxon>Peptostreptococcales</taxon>
        <taxon>Natronincolaceae</taxon>
        <taxon>Alkaliphilus</taxon>
    </lineage>
</organism>
<dbReference type="Pfam" id="PF02737">
    <property type="entry name" value="3HCDH_N"/>
    <property type="match status" value="1"/>
</dbReference>
<dbReference type="NCBIfam" id="NF004474">
    <property type="entry name" value="PRK05808.1"/>
    <property type="match status" value="1"/>
</dbReference>
<dbReference type="InterPro" id="IPR006176">
    <property type="entry name" value="3-OHacyl-CoA_DH_NAD-bd"/>
</dbReference>
<evidence type="ECO:0000256" key="2">
    <source>
        <dbReference type="ARBA" id="ARBA00009463"/>
    </source>
</evidence>
<accession>A0A833M9E6</accession>
<dbReference type="InterPro" id="IPR022694">
    <property type="entry name" value="3-OHacyl-CoA_DH"/>
</dbReference>
<evidence type="ECO:0000256" key="3">
    <source>
        <dbReference type="ARBA" id="ARBA00023002"/>
    </source>
</evidence>
<dbReference type="PANTHER" id="PTHR48075:SF5">
    <property type="entry name" value="3-HYDROXYBUTYRYL-COA DEHYDROGENASE"/>
    <property type="match status" value="1"/>
</dbReference>
<dbReference type="PANTHER" id="PTHR48075">
    <property type="entry name" value="3-HYDROXYACYL-COA DEHYDROGENASE FAMILY PROTEIN"/>
    <property type="match status" value="1"/>
</dbReference>
<dbReference type="SUPFAM" id="SSF51735">
    <property type="entry name" value="NAD(P)-binding Rossmann-fold domains"/>
    <property type="match status" value="1"/>
</dbReference>
<dbReference type="InterPro" id="IPR008927">
    <property type="entry name" value="6-PGluconate_DH-like_C_sf"/>
</dbReference>
<dbReference type="GO" id="GO:0006635">
    <property type="term" value="P:fatty acid beta-oxidation"/>
    <property type="evidence" value="ECO:0007669"/>
    <property type="project" value="TreeGrafter"/>
</dbReference>
<evidence type="ECO:0000256" key="5">
    <source>
        <dbReference type="PIRSR" id="PIRSR000105-1"/>
    </source>
</evidence>
<dbReference type="InterPro" id="IPR013328">
    <property type="entry name" value="6PGD_dom2"/>
</dbReference>
<reference evidence="9 10" key="1">
    <citation type="submission" date="2019-10" db="EMBL/GenBank/DDBJ databases">
        <title>Alkaliphilus serpentinus sp. nov. and Alkaliphilus pronyensis sp. nov., two novel anaerobic alkaliphilic species isolated from the serpentinized-hosted hydrothermal field of the Prony Bay (New Caledonia).</title>
        <authorList>
            <person name="Postec A."/>
        </authorList>
    </citation>
    <scope>NUCLEOTIDE SEQUENCE [LARGE SCALE GENOMIC DNA]</scope>
    <source>
        <strain evidence="9 10">LacT</strain>
    </source>
</reference>
<dbReference type="RefSeq" id="WP_151864541.1">
    <property type="nucleotide sequence ID" value="NZ_WBZB01000004.1"/>
</dbReference>
<feature type="site" description="Important for catalytic activity" evidence="5">
    <location>
        <position position="138"/>
    </location>
</feature>
<dbReference type="GO" id="GO:0008691">
    <property type="term" value="F:3-hydroxybutyryl-CoA dehydrogenase activity"/>
    <property type="evidence" value="ECO:0007669"/>
    <property type="project" value="TreeGrafter"/>
</dbReference>
<keyword evidence="6" id="KW-0520">NAD</keyword>
<feature type="binding site" evidence="6">
    <location>
        <position position="272"/>
    </location>
    <ligand>
        <name>NAD(+)</name>
        <dbReference type="ChEBI" id="CHEBI:57540"/>
    </ligand>
</feature>
<dbReference type="GO" id="GO:0070403">
    <property type="term" value="F:NAD+ binding"/>
    <property type="evidence" value="ECO:0007669"/>
    <property type="project" value="InterPro"/>
</dbReference>
<dbReference type="FunFam" id="3.40.50.720:FF:000009">
    <property type="entry name" value="Fatty oxidation complex, alpha subunit"/>
    <property type="match status" value="1"/>
</dbReference>
<sequence length="280" mass="30461">MKKIGIIGAGTMGSGIAQVAAQKGYRAVIRDLNQENLNKALKGIEKALGKLLDKGNITDEDKNNTLANISITMDIHQLKDCDLIIEAATENMEIKKKIFKELDEVCQESAILATNTSSLSITELAQATKRPNKVIGMHFFNPVPVMKLVEVIKGMVTDEAIVEEILRLSEGLGKTAVKVEEAPGFVVNRILVPMINEAIGVLADGVATAVDIDEAMKLGANHPIGPLALADLIGLDVCLAIMEVLYSEYGDTKYRPHTMLRKYVRAGHLGRKTGKGFYQY</sequence>
<dbReference type="Proteomes" id="UP000465601">
    <property type="component" value="Unassembled WGS sequence"/>
</dbReference>
<evidence type="ECO:0000313" key="9">
    <source>
        <dbReference type="EMBL" id="KAB3533215.1"/>
    </source>
</evidence>
<feature type="binding site" evidence="6">
    <location>
        <position position="95"/>
    </location>
    <ligand>
        <name>NAD(+)</name>
        <dbReference type="ChEBI" id="CHEBI:57540"/>
    </ligand>
</feature>
<dbReference type="AlphaFoldDB" id="A0A833M9E6"/>
<evidence type="ECO:0000256" key="4">
    <source>
        <dbReference type="ARBA" id="ARBA00067747"/>
    </source>
</evidence>
<gene>
    <name evidence="9" type="ORF">F8153_01315</name>
</gene>
<dbReference type="OrthoDB" id="9771883at2"/>
<protein>
    <recommendedName>
        <fullName evidence="4">3-hydroxybutyryl-CoA dehydrogenase</fullName>
    </recommendedName>
</protein>
<comment type="caution">
    <text evidence="9">The sequence shown here is derived from an EMBL/GenBank/DDBJ whole genome shotgun (WGS) entry which is preliminary data.</text>
</comment>
<dbReference type="PROSITE" id="PS00067">
    <property type="entry name" value="3HCDH"/>
    <property type="match status" value="1"/>
</dbReference>
<dbReference type="SUPFAM" id="SSF48179">
    <property type="entry name" value="6-phosphogluconate dehydrogenase C-terminal domain-like"/>
    <property type="match status" value="1"/>
</dbReference>
<evidence type="ECO:0000256" key="6">
    <source>
        <dbReference type="PIRSR" id="PIRSR000105-2"/>
    </source>
</evidence>
<dbReference type="Gene3D" id="1.10.1040.10">
    <property type="entry name" value="N-(1-d-carboxylethyl)-l-norvaline Dehydrogenase, domain 2"/>
    <property type="match status" value="1"/>
</dbReference>
<dbReference type="InterPro" id="IPR006108">
    <property type="entry name" value="3HC_DH_C"/>
</dbReference>
<dbReference type="UniPathway" id="UPA00863"/>
<feature type="binding site" evidence="6">
    <location>
        <position position="90"/>
    </location>
    <ligand>
        <name>NAD(+)</name>
        <dbReference type="ChEBI" id="CHEBI:57540"/>
    </ligand>
</feature>
<dbReference type="Gene3D" id="3.40.50.720">
    <property type="entry name" value="NAD(P)-binding Rossmann-like Domain"/>
    <property type="match status" value="1"/>
</dbReference>
<dbReference type="Pfam" id="PF00725">
    <property type="entry name" value="3HCDH"/>
    <property type="match status" value="1"/>
</dbReference>
<proteinExistence type="inferred from homology"/>
<name>A0A833M9E6_9FIRM</name>
<dbReference type="InterPro" id="IPR006180">
    <property type="entry name" value="3-OHacyl-CoA_DH_CS"/>
</dbReference>